<dbReference type="PANTHER" id="PTHR47843">
    <property type="entry name" value="BTB DOMAIN-CONTAINING PROTEIN-RELATED"/>
    <property type="match status" value="1"/>
</dbReference>
<feature type="domain" description="BTB" evidence="2">
    <location>
        <begin position="18"/>
        <end position="89"/>
    </location>
</feature>
<gene>
    <name evidence="3" type="ORF">BDP81DRAFT_285193</name>
</gene>
<accession>A0AAJ0EIU2</accession>
<comment type="caution">
    <text evidence="3">The sequence shown here is derived from an EMBL/GenBank/DDBJ whole genome shotgun (WGS) entry which is preliminary data.</text>
</comment>
<feature type="non-terminal residue" evidence="3">
    <location>
        <position position="1"/>
    </location>
</feature>
<proteinExistence type="predicted"/>
<evidence type="ECO:0000256" key="1">
    <source>
        <dbReference type="SAM" id="MobiDB-lite"/>
    </source>
</evidence>
<dbReference type="InterPro" id="IPR011333">
    <property type="entry name" value="SKP1/BTB/POZ_sf"/>
</dbReference>
<dbReference type="PROSITE" id="PS50097">
    <property type="entry name" value="BTB"/>
    <property type="match status" value="1"/>
</dbReference>
<organism evidence="3 4">
    <name type="scientific">Colletotrichum phormii</name>
    <dbReference type="NCBI Taxonomy" id="359342"/>
    <lineage>
        <taxon>Eukaryota</taxon>
        <taxon>Fungi</taxon>
        <taxon>Dikarya</taxon>
        <taxon>Ascomycota</taxon>
        <taxon>Pezizomycotina</taxon>
        <taxon>Sordariomycetes</taxon>
        <taxon>Hypocreomycetidae</taxon>
        <taxon>Glomerellales</taxon>
        <taxon>Glomerellaceae</taxon>
        <taxon>Colletotrichum</taxon>
        <taxon>Colletotrichum acutatum species complex</taxon>
    </lineage>
</organism>
<dbReference type="EMBL" id="JAHMHQ010000004">
    <property type="protein sequence ID" value="KAK1640748.1"/>
    <property type="molecule type" value="Genomic_DNA"/>
</dbReference>
<feature type="compositionally biased region" description="Acidic residues" evidence="1">
    <location>
        <begin position="101"/>
        <end position="111"/>
    </location>
</feature>
<sequence length="279" mass="32079">ITGSLEYLVTLNRIVDSRIVTFVVGRGESTREFRFHEGVLTYLSEPLRALLTGGMQESLEGKIIWDDVKPATFLLLLDYAYTGSYPISYPENKDYAKEDTKEEQDAEEETEAWSAESDGQSYAVLNFCKEHFSDNRIGEVSSTSKNPMPRKEESEDSDDEADSKRLVSLDHPMKLAELYILADKYIIEDLKKACIEDVCPKFYNATGHDELIAHVCSVFRFLYTYTLHRDELRKVLLHYLIGDMNWAMSNDAVQNLIKEIPDFAVELLLEIPDTYWKDL</sequence>
<dbReference type="RefSeq" id="XP_060449355.1">
    <property type="nucleotide sequence ID" value="XM_060583022.1"/>
</dbReference>
<dbReference type="SUPFAM" id="SSF54695">
    <property type="entry name" value="POZ domain"/>
    <property type="match status" value="1"/>
</dbReference>
<feature type="compositionally biased region" description="Basic and acidic residues" evidence="1">
    <location>
        <begin position="91"/>
        <end position="100"/>
    </location>
</feature>
<evidence type="ECO:0000313" key="4">
    <source>
        <dbReference type="Proteomes" id="UP001243989"/>
    </source>
</evidence>
<feature type="non-terminal residue" evidence="3">
    <location>
        <position position="279"/>
    </location>
</feature>
<dbReference type="InterPro" id="IPR000210">
    <property type="entry name" value="BTB/POZ_dom"/>
</dbReference>
<evidence type="ECO:0000259" key="2">
    <source>
        <dbReference type="PROSITE" id="PS50097"/>
    </source>
</evidence>
<feature type="region of interest" description="Disordered" evidence="1">
    <location>
        <begin position="91"/>
        <end position="117"/>
    </location>
</feature>
<protein>
    <recommendedName>
        <fullName evidence="2">BTB domain-containing protein</fullName>
    </recommendedName>
</protein>
<reference evidence="3" key="1">
    <citation type="submission" date="2021-06" db="EMBL/GenBank/DDBJ databases">
        <title>Comparative genomics, transcriptomics and evolutionary studies reveal genomic signatures of adaptation to plant cell wall in hemibiotrophic fungi.</title>
        <authorList>
            <consortium name="DOE Joint Genome Institute"/>
            <person name="Baroncelli R."/>
            <person name="Diaz J.F."/>
            <person name="Benocci T."/>
            <person name="Peng M."/>
            <person name="Battaglia E."/>
            <person name="Haridas S."/>
            <person name="Andreopoulos W."/>
            <person name="Labutti K."/>
            <person name="Pangilinan J."/>
            <person name="Floch G.L."/>
            <person name="Makela M.R."/>
            <person name="Henrissat B."/>
            <person name="Grigoriev I.V."/>
            <person name="Crouch J.A."/>
            <person name="De Vries R.P."/>
            <person name="Sukno S.A."/>
            <person name="Thon M.R."/>
        </authorList>
    </citation>
    <scope>NUCLEOTIDE SEQUENCE</scope>
    <source>
        <strain evidence="3">CBS 102054</strain>
    </source>
</reference>
<dbReference type="Proteomes" id="UP001243989">
    <property type="component" value="Unassembled WGS sequence"/>
</dbReference>
<keyword evidence="4" id="KW-1185">Reference proteome</keyword>
<dbReference type="Gene3D" id="3.30.710.10">
    <property type="entry name" value="Potassium Channel Kv1.1, Chain A"/>
    <property type="match status" value="1"/>
</dbReference>
<feature type="region of interest" description="Disordered" evidence="1">
    <location>
        <begin position="138"/>
        <end position="163"/>
    </location>
</feature>
<name>A0AAJ0EIU2_9PEZI</name>
<dbReference type="AlphaFoldDB" id="A0AAJ0EIU2"/>
<dbReference type="Pfam" id="PF00651">
    <property type="entry name" value="BTB"/>
    <property type="match status" value="1"/>
</dbReference>
<evidence type="ECO:0000313" key="3">
    <source>
        <dbReference type="EMBL" id="KAK1640748.1"/>
    </source>
</evidence>
<dbReference type="SMART" id="SM00225">
    <property type="entry name" value="BTB"/>
    <property type="match status" value="1"/>
</dbReference>
<dbReference type="PANTHER" id="PTHR47843:SF2">
    <property type="entry name" value="BTB DOMAIN-CONTAINING PROTEIN"/>
    <property type="match status" value="1"/>
</dbReference>
<dbReference type="GeneID" id="85467884"/>